<dbReference type="OrthoDB" id="7939818at2759"/>
<dbReference type="GO" id="GO:0005524">
    <property type="term" value="F:ATP binding"/>
    <property type="evidence" value="ECO:0007669"/>
    <property type="project" value="UniProtKB-UniRule"/>
</dbReference>
<dbReference type="GO" id="GO:0006750">
    <property type="term" value="P:glutathione biosynthetic process"/>
    <property type="evidence" value="ECO:0007669"/>
    <property type="project" value="UniProtKB-UniRule"/>
</dbReference>
<evidence type="ECO:0000256" key="5">
    <source>
        <dbReference type="ARBA" id="ARBA00022684"/>
    </source>
</evidence>
<dbReference type="PANTHER" id="PTHR11164:SF0">
    <property type="entry name" value="GLUTAMATE--CYSTEINE LIGASE CATALYTIC SUBUNIT"/>
    <property type="match status" value="1"/>
</dbReference>
<comment type="similarity">
    <text evidence="2 10">Belongs to the glutamate--cysteine ligase type 3 family.</text>
</comment>
<keyword evidence="4 10" id="KW-0436">Ligase</keyword>
<dbReference type="InterPro" id="IPR004308">
    <property type="entry name" value="GCS"/>
</dbReference>
<evidence type="ECO:0000256" key="2">
    <source>
        <dbReference type="ARBA" id="ARBA00008100"/>
    </source>
</evidence>
<keyword evidence="5 10" id="KW-0317">Glutathione biosynthesis</keyword>
<evidence type="ECO:0000313" key="12">
    <source>
        <dbReference type="EMBL" id="KAF6000847.1"/>
    </source>
</evidence>
<dbReference type="GO" id="GO:0004357">
    <property type="term" value="F:glutamate-cysteine ligase activity"/>
    <property type="evidence" value="ECO:0007669"/>
    <property type="project" value="UniProtKB-UniRule"/>
</dbReference>
<dbReference type="PANTHER" id="PTHR11164">
    <property type="entry name" value="GLUTAMATE CYSTEINE LIGASE"/>
    <property type="match status" value="1"/>
</dbReference>
<dbReference type="Gene3D" id="1.10.8.960">
    <property type="match status" value="1"/>
</dbReference>
<reference evidence="12 13" key="1">
    <citation type="journal article" date="2020" name="J. Phycol.">
        <title>Comparative genome analysis reveals Cyanidiococcus gen. nov., a new extremophilic red algal genus sister to Cyanidioschyzon (Cyanidioschyzonaceae, Rhodophyta).</title>
        <authorList>
            <person name="Liu S.-L."/>
            <person name="Chiang Y.-R."/>
            <person name="Yoon H.S."/>
            <person name="Fu H.-Y."/>
        </authorList>
    </citation>
    <scope>NUCLEOTIDE SEQUENCE [LARGE SCALE GENOMIC DNA]</scope>
    <source>
        <strain evidence="12 13">THAL066</strain>
    </source>
</reference>
<dbReference type="Gene3D" id="3.30.590.50">
    <property type="match status" value="2"/>
</dbReference>
<sequence length="856" mass="97445">MGLLTTGRPLIWWDSLPHLNYIREHGIEQFVNVFIATHDRQGDVLKWGDEIEYTILNVNEEERRAYLSLRAPEIILELQREEEQATQAPVTTLQQRLTRDDDEGHDDEHPVVEVPETLWRPEYANWMVEGTPGVPYSCYMRDLVLVEQNMALRRAQIRHVLRPGERVLSLTAYPLLGCGRFSEPSGRGVCGPVARSLYLPDAVINPHPRFGTLTRNIRLRRGHPVAIHVPLYHDLKTPSQIPIWEGGTRHGGVVEVDSRQTSEELDRLTSKAGGQLASAANTRPTPSEGLVWLRSQPEDKVEKERISLTWIDGHEPVMQYDAQQDGARHLCETAGLADLNDRHHDGKCTSPDIYMDAMGFGMGLCCLQITLQAANMDEGRYLYDQLAVLAPVMLALTAATPALRGFLANTDVRWNIISASVDDRTPLESNHECPPNSRYSSIDCFISNRPEMKAHLYNDRPVLIHERSYERLIEAGVDERLARHVAHLFVRDPLVIFDDFASVDDRESLTHFENLQSTNWNTVRFKPPAQTGANTSAGWRTEFRPMELQITDFENAAFTVFMVLLSRCILAFGMNLYIPISKIDENLAKAHQRDAVLQGKFWFRKHIFAREAELSCSVQCHYRCACGAEHCISFQSQHTGSPTRSDLSPSRSCPFRFCTDPDPEAMELMTIDEIMNGKPCCEKHAFRKAYPGLVTLVRAYLDAMPGLDQATRTRLSAYLDFVSARASGRLLTFAAWMRQFIMNHASYQQDSRVTPEACYDLLQHCIELAEGRRSEPALLGEFWPKHHIQKNLTSHEFSKLRSQIHEEDSPQLRGESFREELLPAAASRILDTVSICARTSLCTHEDHRHHHDHRRQ</sequence>
<keyword evidence="13" id="KW-1185">Reference proteome</keyword>
<accession>A0A7J7IE53</accession>
<dbReference type="InterPro" id="IPR014746">
    <property type="entry name" value="Gln_synth/guanido_kin_cat_dom"/>
</dbReference>
<protein>
    <recommendedName>
        <fullName evidence="3 10">Glutamate--cysteine ligase</fullName>
        <ecNumber evidence="3 10">6.3.2.2</ecNumber>
    </recommendedName>
    <alternativeName>
        <fullName evidence="9 10">Gamma-ECS</fullName>
    </alternativeName>
    <alternativeName>
        <fullName evidence="8 10">Gamma-glutamylcysteine synthetase</fullName>
    </alternativeName>
</protein>
<feature type="compositionally biased region" description="Basic and acidic residues" evidence="11">
    <location>
        <begin position="259"/>
        <end position="269"/>
    </location>
</feature>
<evidence type="ECO:0000256" key="7">
    <source>
        <dbReference type="ARBA" id="ARBA00022840"/>
    </source>
</evidence>
<dbReference type="UniPathway" id="UPA00142">
    <property type="reaction ID" value="UER00209"/>
</dbReference>
<evidence type="ECO:0000313" key="13">
    <source>
        <dbReference type="Proteomes" id="UP000530660"/>
    </source>
</evidence>
<comment type="pathway">
    <text evidence="1 10">Sulfur metabolism; glutathione biosynthesis; glutathione from L-cysteine and L-glutamate: step 1/2.</text>
</comment>
<name>A0A7J7IE53_9RHOD</name>
<keyword evidence="6 10" id="KW-0547">Nucleotide-binding</keyword>
<proteinExistence type="inferred from homology"/>
<comment type="caution">
    <text evidence="12">The sequence shown here is derived from an EMBL/GenBank/DDBJ whole genome shotgun (WGS) entry which is preliminary data.</text>
</comment>
<evidence type="ECO:0000256" key="3">
    <source>
        <dbReference type="ARBA" id="ARBA00012220"/>
    </source>
</evidence>
<evidence type="ECO:0000256" key="4">
    <source>
        <dbReference type="ARBA" id="ARBA00022598"/>
    </source>
</evidence>
<keyword evidence="7 10" id="KW-0067">ATP-binding</keyword>
<comment type="catalytic activity">
    <reaction evidence="10">
        <text>L-cysteine + L-glutamate + ATP = gamma-L-glutamyl-L-cysteine + ADP + phosphate + H(+)</text>
        <dbReference type="Rhea" id="RHEA:13285"/>
        <dbReference type="ChEBI" id="CHEBI:15378"/>
        <dbReference type="ChEBI" id="CHEBI:29985"/>
        <dbReference type="ChEBI" id="CHEBI:30616"/>
        <dbReference type="ChEBI" id="CHEBI:35235"/>
        <dbReference type="ChEBI" id="CHEBI:43474"/>
        <dbReference type="ChEBI" id="CHEBI:58173"/>
        <dbReference type="ChEBI" id="CHEBI:456216"/>
        <dbReference type="EC" id="6.3.2.2"/>
    </reaction>
</comment>
<feature type="region of interest" description="Disordered" evidence="11">
    <location>
        <begin position="259"/>
        <end position="288"/>
    </location>
</feature>
<evidence type="ECO:0000256" key="10">
    <source>
        <dbReference type="RuleBase" id="RU367135"/>
    </source>
</evidence>
<organism evidence="12 13">
    <name type="scientific">Cyanidiococcus yangmingshanensis</name>
    <dbReference type="NCBI Taxonomy" id="2690220"/>
    <lineage>
        <taxon>Eukaryota</taxon>
        <taxon>Rhodophyta</taxon>
        <taxon>Bangiophyceae</taxon>
        <taxon>Cyanidiales</taxon>
        <taxon>Cyanidiaceae</taxon>
        <taxon>Cyanidiococcus</taxon>
    </lineage>
</organism>
<evidence type="ECO:0000256" key="11">
    <source>
        <dbReference type="SAM" id="MobiDB-lite"/>
    </source>
</evidence>
<evidence type="ECO:0000256" key="8">
    <source>
        <dbReference type="ARBA" id="ARBA00030585"/>
    </source>
</evidence>
<dbReference type="EC" id="6.3.2.2" evidence="3 10"/>
<dbReference type="AlphaFoldDB" id="A0A7J7IE53"/>
<evidence type="ECO:0000256" key="6">
    <source>
        <dbReference type="ARBA" id="ARBA00022741"/>
    </source>
</evidence>
<evidence type="ECO:0000256" key="1">
    <source>
        <dbReference type="ARBA" id="ARBA00005006"/>
    </source>
</evidence>
<evidence type="ECO:0000256" key="9">
    <source>
        <dbReference type="ARBA" id="ARBA00032122"/>
    </source>
</evidence>
<dbReference type="Proteomes" id="UP000530660">
    <property type="component" value="Unassembled WGS sequence"/>
</dbReference>
<dbReference type="EMBL" id="VWRR01000017">
    <property type="protein sequence ID" value="KAF6000847.1"/>
    <property type="molecule type" value="Genomic_DNA"/>
</dbReference>
<gene>
    <name evidence="12" type="ORF">F1559_001368</name>
</gene>
<dbReference type="Pfam" id="PF03074">
    <property type="entry name" value="GCS"/>
    <property type="match status" value="1"/>
</dbReference>
<dbReference type="SUPFAM" id="SSF55931">
    <property type="entry name" value="Glutamine synthetase/guanido kinase"/>
    <property type="match status" value="1"/>
</dbReference>